<feature type="domain" description="YTH" evidence="3">
    <location>
        <begin position="166"/>
        <end position="307"/>
    </location>
</feature>
<dbReference type="AlphaFoldDB" id="A0AAD8IHD9"/>
<evidence type="ECO:0000256" key="2">
    <source>
        <dbReference type="SAM" id="MobiDB-lite"/>
    </source>
</evidence>
<dbReference type="PANTHER" id="PTHR12357:SF95">
    <property type="entry name" value="YTH DOMAIN-CONTAINING FAMILY PROTEIN"/>
    <property type="match status" value="1"/>
</dbReference>
<protein>
    <recommendedName>
        <fullName evidence="1">YTH domain-containing family protein</fullName>
    </recommendedName>
</protein>
<dbReference type="GO" id="GO:0005737">
    <property type="term" value="C:cytoplasm"/>
    <property type="evidence" value="ECO:0007669"/>
    <property type="project" value="TreeGrafter"/>
</dbReference>
<comment type="caution">
    <text evidence="4">The sequence shown here is derived from an EMBL/GenBank/DDBJ whole genome shotgun (WGS) entry which is preliminary data.</text>
</comment>
<name>A0AAD8IHD9_9APIA</name>
<gene>
    <name evidence="4" type="ORF">POM88_023634</name>
</gene>
<dbReference type="PANTHER" id="PTHR12357">
    <property type="entry name" value="YTH YT521-B HOMOLOGY DOMAIN-CONTAINING"/>
    <property type="match status" value="1"/>
</dbReference>
<dbReference type="InterPro" id="IPR045168">
    <property type="entry name" value="YTH_prot"/>
</dbReference>
<evidence type="ECO:0000259" key="3">
    <source>
        <dbReference type="PROSITE" id="PS50882"/>
    </source>
</evidence>
<dbReference type="CDD" id="cd21134">
    <property type="entry name" value="YTH"/>
    <property type="match status" value="1"/>
</dbReference>
<comment type="function">
    <text evidence="1">Specifically recognizes and binds N6-methyladenosine (m6A)-containing RNAs, and regulates mRNA stability. M6A is a modification present at internal sites of mRNAs and some non-coding RNAs and plays a role in mRNA stability and processing.</text>
</comment>
<comment type="similarity">
    <text evidence="1">Belongs to the YTHDF family.</text>
</comment>
<dbReference type="InterPro" id="IPR007275">
    <property type="entry name" value="YTH_domain"/>
</dbReference>
<evidence type="ECO:0000256" key="1">
    <source>
        <dbReference type="RuleBase" id="RU369095"/>
    </source>
</evidence>
<evidence type="ECO:0000313" key="4">
    <source>
        <dbReference type="EMBL" id="KAK1385899.1"/>
    </source>
</evidence>
<dbReference type="Proteomes" id="UP001237642">
    <property type="component" value="Unassembled WGS sequence"/>
</dbReference>
<dbReference type="PROSITE" id="PS50882">
    <property type="entry name" value="YTH"/>
    <property type="match status" value="1"/>
</dbReference>
<reference evidence="4" key="2">
    <citation type="submission" date="2023-05" db="EMBL/GenBank/DDBJ databases">
        <authorList>
            <person name="Schelkunov M.I."/>
        </authorList>
    </citation>
    <scope>NUCLEOTIDE SEQUENCE</scope>
    <source>
        <strain evidence="4">Hsosn_3</strain>
        <tissue evidence="4">Leaf</tissue>
    </source>
</reference>
<feature type="compositionally biased region" description="Polar residues" evidence="2">
    <location>
        <begin position="43"/>
        <end position="64"/>
    </location>
</feature>
<reference evidence="4" key="1">
    <citation type="submission" date="2023-02" db="EMBL/GenBank/DDBJ databases">
        <title>Genome of toxic invasive species Heracleum sosnowskyi carries increased number of genes despite the absence of recent whole-genome duplications.</title>
        <authorList>
            <person name="Schelkunov M."/>
            <person name="Shtratnikova V."/>
            <person name="Makarenko M."/>
            <person name="Klepikova A."/>
            <person name="Omelchenko D."/>
            <person name="Novikova G."/>
            <person name="Obukhova E."/>
            <person name="Bogdanov V."/>
            <person name="Penin A."/>
            <person name="Logacheva M."/>
        </authorList>
    </citation>
    <scope>NUCLEOTIDE SEQUENCE</scope>
    <source>
        <strain evidence="4">Hsosn_3</strain>
        <tissue evidence="4">Leaf</tissue>
    </source>
</reference>
<dbReference type="GO" id="GO:0061157">
    <property type="term" value="P:mRNA destabilization"/>
    <property type="evidence" value="ECO:0007669"/>
    <property type="project" value="TreeGrafter"/>
</dbReference>
<sequence length="382" mass="44132">MRVDGLQPFLHQKLCRTLTFIDQEPCQNKNLYQCATSKSLTKPHCNTQPLRSSNQLSSGYRSATESQSQRRFSSFSENNKGGYCARNSGLNYSPNARIGNGSDRLSLKEKRNMHGELEAMADLTCGPRGQRRKSVLNVPAVDKRMLLSVRREEYNLEDFQTEYGNAKFYVIKPISEDDTHKSIKYNVWSSTPIGNKKLDAAFHDSQNETSEEEAVCPIFLFFSVNRSGQFVGLAEMIGKVDFAKNLNFWQSDKWNGFFPVKWHIIKDIPHTQLRHIIIENNDNEPVTRTRDTQEIGYRHGSEMLRIFKNYTAKTSLLDDFNFYENREHSLRARRNNMPAIRTEKHERVGQQTIRGFTTNNFSDSAESIIRRTQKLSVHVTQQ</sequence>
<dbReference type="Pfam" id="PF04146">
    <property type="entry name" value="YTH"/>
    <property type="match status" value="1"/>
</dbReference>
<dbReference type="GO" id="GO:1990247">
    <property type="term" value="F:N6-methyladenosine-containing RNA reader activity"/>
    <property type="evidence" value="ECO:0007669"/>
    <property type="project" value="UniProtKB-UniRule"/>
</dbReference>
<proteinExistence type="inferred from homology"/>
<organism evidence="4 5">
    <name type="scientific">Heracleum sosnowskyi</name>
    <dbReference type="NCBI Taxonomy" id="360622"/>
    <lineage>
        <taxon>Eukaryota</taxon>
        <taxon>Viridiplantae</taxon>
        <taxon>Streptophyta</taxon>
        <taxon>Embryophyta</taxon>
        <taxon>Tracheophyta</taxon>
        <taxon>Spermatophyta</taxon>
        <taxon>Magnoliopsida</taxon>
        <taxon>eudicotyledons</taxon>
        <taxon>Gunneridae</taxon>
        <taxon>Pentapetalae</taxon>
        <taxon>asterids</taxon>
        <taxon>campanulids</taxon>
        <taxon>Apiales</taxon>
        <taxon>Apiaceae</taxon>
        <taxon>Apioideae</taxon>
        <taxon>apioid superclade</taxon>
        <taxon>Tordylieae</taxon>
        <taxon>Tordyliinae</taxon>
        <taxon>Heracleum</taxon>
    </lineage>
</organism>
<feature type="region of interest" description="Disordered" evidence="2">
    <location>
        <begin position="43"/>
        <end position="76"/>
    </location>
</feature>
<accession>A0AAD8IHD9</accession>
<evidence type="ECO:0000313" key="5">
    <source>
        <dbReference type="Proteomes" id="UP001237642"/>
    </source>
</evidence>
<dbReference type="GO" id="GO:0003729">
    <property type="term" value="F:mRNA binding"/>
    <property type="evidence" value="ECO:0007669"/>
    <property type="project" value="UniProtKB-UniRule"/>
</dbReference>
<keyword evidence="1" id="KW-0694">RNA-binding</keyword>
<feature type="compositionally biased region" description="Low complexity" evidence="2">
    <location>
        <begin position="65"/>
        <end position="76"/>
    </location>
</feature>
<dbReference type="EMBL" id="JAUIZM010000005">
    <property type="protein sequence ID" value="KAK1385899.1"/>
    <property type="molecule type" value="Genomic_DNA"/>
</dbReference>
<keyword evidence="5" id="KW-1185">Reference proteome</keyword>
<dbReference type="Gene3D" id="3.10.590.10">
    <property type="entry name" value="ph1033 like domains"/>
    <property type="match status" value="1"/>
</dbReference>